<proteinExistence type="inferred from homology"/>
<comment type="subcellular location">
    <subcellularLocation>
        <location evidence="1">Membrane</location>
        <topology evidence="1">Multi-pass membrane protein</topology>
    </subcellularLocation>
</comment>
<dbReference type="eggNOG" id="COG0670">
    <property type="taxonomic scope" value="Bacteria"/>
</dbReference>
<evidence type="ECO:0000256" key="6">
    <source>
        <dbReference type="RuleBase" id="RU004379"/>
    </source>
</evidence>
<dbReference type="Pfam" id="PF01027">
    <property type="entry name" value="Bax1-I"/>
    <property type="match status" value="1"/>
</dbReference>
<dbReference type="InterPro" id="IPR006214">
    <property type="entry name" value="Bax_inhibitor_1-related"/>
</dbReference>
<dbReference type="GO" id="GO:0005886">
    <property type="term" value="C:plasma membrane"/>
    <property type="evidence" value="ECO:0007669"/>
    <property type="project" value="TreeGrafter"/>
</dbReference>
<feature type="transmembrane region" description="Helical" evidence="6">
    <location>
        <begin position="132"/>
        <end position="151"/>
    </location>
</feature>
<feature type="transmembrane region" description="Helical" evidence="6">
    <location>
        <begin position="102"/>
        <end position="120"/>
    </location>
</feature>
<feature type="transmembrane region" description="Helical" evidence="6">
    <location>
        <begin position="251"/>
        <end position="274"/>
    </location>
</feature>
<evidence type="ECO:0000256" key="2">
    <source>
        <dbReference type="ARBA" id="ARBA00010350"/>
    </source>
</evidence>
<feature type="transmembrane region" description="Helical" evidence="6">
    <location>
        <begin position="212"/>
        <end position="231"/>
    </location>
</feature>
<dbReference type="Proteomes" id="UP000006415">
    <property type="component" value="Unassembled WGS sequence"/>
</dbReference>
<dbReference type="HOGENOM" id="CLU_058671_1_0_11"/>
<dbReference type="AlphaFoldDB" id="J0X0F4"/>
<dbReference type="PANTHER" id="PTHR23291:SF50">
    <property type="entry name" value="PROTEIN LIFEGUARD 4"/>
    <property type="match status" value="1"/>
</dbReference>
<feature type="transmembrane region" description="Helical" evidence="6">
    <location>
        <begin position="188"/>
        <end position="206"/>
    </location>
</feature>
<keyword evidence="3 6" id="KW-0812">Transmembrane</keyword>
<dbReference type="RefSeq" id="WP_007147176.1">
    <property type="nucleotide sequence ID" value="NZ_AKCI01000001.1"/>
</dbReference>
<organism evidence="7 8">
    <name type="scientific">Scardovia wiggsiae F0424</name>
    <dbReference type="NCBI Taxonomy" id="857290"/>
    <lineage>
        <taxon>Bacteria</taxon>
        <taxon>Bacillati</taxon>
        <taxon>Actinomycetota</taxon>
        <taxon>Actinomycetes</taxon>
        <taxon>Bifidobacteriales</taxon>
        <taxon>Bifidobacteriaceae</taxon>
        <taxon>Scardovia</taxon>
    </lineage>
</organism>
<comment type="similarity">
    <text evidence="2 6">Belongs to the BI1 family.</text>
</comment>
<dbReference type="CDD" id="cd10432">
    <property type="entry name" value="BI-1-like_bacterial"/>
    <property type="match status" value="1"/>
</dbReference>
<evidence type="ECO:0000256" key="4">
    <source>
        <dbReference type="ARBA" id="ARBA00022989"/>
    </source>
</evidence>
<evidence type="ECO:0008006" key="9">
    <source>
        <dbReference type="Google" id="ProtNLM"/>
    </source>
</evidence>
<keyword evidence="8" id="KW-1185">Reference proteome</keyword>
<evidence type="ECO:0000313" key="7">
    <source>
        <dbReference type="EMBL" id="EJD65344.1"/>
    </source>
</evidence>
<comment type="caution">
    <text evidence="7">The sequence shown here is derived from an EMBL/GenBank/DDBJ whole genome shotgun (WGS) entry which is preliminary data.</text>
</comment>
<feature type="transmembrane region" description="Helical" evidence="6">
    <location>
        <begin position="68"/>
        <end position="90"/>
    </location>
</feature>
<keyword evidence="5 6" id="KW-0472">Membrane</keyword>
<reference evidence="7 8" key="1">
    <citation type="submission" date="2012-01" db="EMBL/GenBank/DDBJ databases">
        <title>The Genome Sequence of Scardovia wiggsiae F0424.</title>
        <authorList>
            <consortium name="The Broad Institute Genome Sequencing Platform"/>
            <person name="Earl A."/>
            <person name="Ward D."/>
            <person name="Feldgarden M."/>
            <person name="Gevers D."/>
            <person name="Izard J."/>
            <person name="Ganesan A."/>
            <person name="Baranova O.V."/>
            <person name="Blanton J.M."/>
            <person name="Tanner A.C."/>
            <person name="Mathney J."/>
            <person name="Dewhirst F.E."/>
            <person name="Young S.K."/>
            <person name="Zeng Q."/>
            <person name="Gargeya S."/>
            <person name="Fitzgerald M."/>
            <person name="Haas B."/>
            <person name="Abouelleil A."/>
            <person name="Alvarado L."/>
            <person name="Arachchi H.M."/>
            <person name="Berlin A."/>
            <person name="Chapman S.B."/>
            <person name="Gearin G."/>
            <person name="Goldberg J."/>
            <person name="Griggs A."/>
            <person name="Gujja S."/>
            <person name="Hansen M."/>
            <person name="Heiman D."/>
            <person name="Howarth C."/>
            <person name="Larimer J."/>
            <person name="Lui A."/>
            <person name="MacDonald P.J.P."/>
            <person name="McCowen C."/>
            <person name="Montmayeur A."/>
            <person name="Murphy C."/>
            <person name="Neiman D."/>
            <person name="Pearson M."/>
            <person name="Priest M."/>
            <person name="Roberts A."/>
            <person name="Saif S."/>
            <person name="Shea T."/>
            <person name="Sisk P."/>
            <person name="Stolte C."/>
            <person name="Sykes S."/>
            <person name="Wortman J."/>
            <person name="Nusbaum C."/>
            <person name="Birren B."/>
        </authorList>
    </citation>
    <scope>NUCLEOTIDE SEQUENCE [LARGE SCALE GENOMIC DNA]</scope>
    <source>
        <strain evidence="7 8">F0424</strain>
    </source>
</reference>
<accession>J0X0F4</accession>
<dbReference type="EMBL" id="AGZS01000001">
    <property type="protein sequence ID" value="EJD65344.1"/>
    <property type="molecule type" value="Genomic_DNA"/>
</dbReference>
<gene>
    <name evidence="7" type="ORF">HMPREF9156_00108</name>
</gene>
<sequence>MTNDQPQYGAGNGYQQDQAQAPYGQQPYPQYTQNAAGAQRAFTQQPYMDATAAYAQDEQAQHTSVTRVYFEMFLGILVTAAVAGLAASQGWLEAYTAATGRLGFWGLLIAQLIIVVVLSSQVMKMPPAVARVIFYLYAASMGFTLSTVFYVYTLETIGLALGMSSLFFFVLSMIGLTTKRNLLKFGTILTAALITLIVVEVLLLIFRVSSGTMIISGISLLLFAGFTMYDAQATRAILNHYQGQPEMIKRVSIVCALNLYLDFINFFVNLLTLLGGGSRN</sequence>
<evidence type="ECO:0000256" key="1">
    <source>
        <dbReference type="ARBA" id="ARBA00004141"/>
    </source>
</evidence>
<feature type="transmembrane region" description="Helical" evidence="6">
    <location>
        <begin position="157"/>
        <end position="176"/>
    </location>
</feature>
<evidence type="ECO:0000256" key="5">
    <source>
        <dbReference type="ARBA" id="ARBA00023136"/>
    </source>
</evidence>
<name>J0X0F4_9BIFI</name>
<keyword evidence="4 6" id="KW-1133">Transmembrane helix</keyword>
<protein>
    <recommendedName>
        <fullName evidence="9">Integral membrane protein</fullName>
    </recommendedName>
</protein>
<dbReference type="OrthoDB" id="9793828at2"/>
<evidence type="ECO:0000256" key="3">
    <source>
        <dbReference type="ARBA" id="ARBA00022692"/>
    </source>
</evidence>
<dbReference type="STRING" id="857290.HMPREF9156_00108"/>
<evidence type="ECO:0000313" key="8">
    <source>
        <dbReference type="Proteomes" id="UP000006415"/>
    </source>
</evidence>
<dbReference type="PANTHER" id="PTHR23291">
    <property type="entry name" value="BAX INHIBITOR-RELATED"/>
    <property type="match status" value="1"/>
</dbReference>